<name>A0ABP7DQ04_9ACTN</name>
<evidence type="ECO:0008006" key="4">
    <source>
        <dbReference type="Google" id="ProtNLM"/>
    </source>
</evidence>
<sequence length="179" mass="19333">MIATLVAGCSSDPVDAVPAAALAPPTTTVASPDPRVETETPSPQATPSPAPLSVDQAARRYLGIVRPYNIALERLEQAINGGQPVTVLRRRAAQVATANKTQIRHLTDTAWPRALRGPVGQLEAESLTAQRHWLLAARARTRDTLIQEVLNAARHDGKPAVGKIRALLHLEQYDEEDYS</sequence>
<comment type="caution">
    <text evidence="2">The sequence shown here is derived from an EMBL/GenBank/DDBJ whole genome shotgun (WGS) entry which is preliminary data.</text>
</comment>
<reference evidence="3" key="1">
    <citation type="journal article" date="2019" name="Int. J. Syst. Evol. Microbiol.">
        <title>The Global Catalogue of Microorganisms (GCM) 10K type strain sequencing project: providing services to taxonomists for standard genome sequencing and annotation.</title>
        <authorList>
            <consortium name="The Broad Institute Genomics Platform"/>
            <consortium name="The Broad Institute Genome Sequencing Center for Infectious Disease"/>
            <person name="Wu L."/>
            <person name="Ma J."/>
        </authorList>
    </citation>
    <scope>NUCLEOTIDE SEQUENCE [LARGE SCALE GENOMIC DNA]</scope>
    <source>
        <strain evidence="3">JCM 16904</strain>
    </source>
</reference>
<dbReference type="EMBL" id="BAAAZP010000196">
    <property type="protein sequence ID" value="GAA3708289.1"/>
    <property type="molecule type" value="Genomic_DNA"/>
</dbReference>
<protein>
    <recommendedName>
        <fullName evidence="4">DUF305 domain-containing protein</fullName>
    </recommendedName>
</protein>
<organism evidence="2 3">
    <name type="scientific">Nonomuraea antimicrobica</name>
    <dbReference type="NCBI Taxonomy" id="561173"/>
    <lineage>
        <taxon>Bacteria</taxon>
        <taxon>Bacillati</taxon>
        <taxon>Actinomycetota</taxon>
        <taxon>Actinomycetes</taxon>
        <taxon>Streptosporangiales</taxon>
        <taxon>Streptosporangiaceae</taxon>
        <taxon>Nonomuraea</taxon>
    </lineage>
</organism>
<evidence type="ECO:0000256" key="1">
    <source>
        <dbReference type="SAM" id="MobiDB-lite"/>
    </source>
</evidence>
<accession>A0ABP7DQ04</accession>
<feature type="region of interest" description="Disordered" evidence="1">
    <location>
        <begin position="24"/>
        <end position="52"/>
    </location>
</feature>
<proteinExistence type="predicted"/>
<dbReference type="Proteomes" id="UP001500902">
    <property type="component" value="Unassembled WGS sequence"/>
</dbReference>
<evidence type="ECO:0000313" key="2">
    <source>
        <dbReference type="EMBL" id="GAA3708289.1"/>
    </source>
</evidence>
<gene>
    <name evidence="2" type="ORF">GCM10022224_087260</name>
</gene>
<keyword evidence="3" id="KW-1185">Reference proteome</keyword>
<evidence type="ECO:0000313" key="3">
    <source>
        <dbReference type="Proteomes" id="UP001500902"/>
    </source>
</evidence>